<name>A0A6A6SYT3_9PLEO</name>
<dbReference type="EMBL" id="MU004395">
    <property type="protein sequence ID" value="KAF2652732.1"/>
    <property type="molecule type" value="Genomic_DNA"/>
</dbReference>
<organism evidence="1 2">
    <name type="scientific">Lophiostoma macrostomum CBS 122681</name>
    <dbReference type="NCBI Taxonomy" id="1314788"/>
    <lineage>
        <taxon>Eukaryota</taxon>
        <taxon>Fungi</taxon>
        <taxon>Dikarya</taxon>
        <taxon>Ascomycota</taxon>
        <taxon>Pezizomycotina</taxon>
        <taxon>Dothideomycetes</taxon>
        <taxon>Pleosporomycetidae</taxon>
        <taxon>Pleosporales</taxon>
        <taxon>Lophiostomataceae</taxon>
        <taxon>Lophiostoma</taxon>
    </lineage>
</organism>
<dbReference type="Proteomes" id="UP000799324">
    <property type="component" value="Unassembled WGS sequence"/>
</dbReference>
<protein>
    <recommendedName>
        <fullName evidence="3">Heterokaryon incompatibility domain-containing protein</fullName>
    </recommendedName>
</protein>
<evidence type="ECO:0008006" key="3">
    <source>
        <dbReference type="Google" id="ProtNLM"/>
    </source>
</evidence>
<sequence>MVRLAWPTADAFSWDKYENMWRAFICNRLPDNSTPSATDAYGMAWENHQNWIFHRAEPGIEGAENPSFSDWFFGKVVLQPPIFVSESDRYGWAVDGTRPGDRVAILYGYKYPFLLRVAGDGTYGIIGDCSIHGLMEGEALEQNLAEIDLVIS</sequence>
<proteinExistence type="predicted"/>
<reference evidence="1" key="1">
    <citation type="journal article" date="2020" name="Stud. Mycol.">
        <title>101 Dothideomycetes genomes: a test case for predicting lifestyles and emergence of pathogens.</title>
        <authorList>
            <person name="Haridas S."/>
            <person name="Albert R."/>
            <person name="Binder M."/>
            <person name="Bloem J."/>
            <person name="Labutti K."/>
            <person name="Salamov A."/>
            <person name="Andreopoulos B."/>
            <person name="Baker S."/>
            <person name="Barry K."/>
            <person name="Bills G."/>
            <person name="Bluhm B."/>
            <person name="Cannon C."/>
            <person name="Castanera R."/>
            <person name="Culley D."/>
            <person name="Daum C."/>
            <person name="Ezra D."/>
            <person name="Gonzalez J."/>
            <person name="Henrissat B."/>
            <person name="Kuo A."/>
            <person name="Liang C."/>
            <person name="Lipzen A."/>
            <person name="Lutzoni F."/>
            <person name="Magnuson J."/>
            <person name="Mondo S."/>
            <person name="Nolan M."/>
            <person name="Ohm R."/>
            <person name="Pangilinan J."/>
            <person name="Park H.-J."/>
            <person name="Ramirez L."/>
            <person name="Alfaro M."/>
            <person name="Sun H."/>
            <person name="Tritt A."/>
            <person name="Yoshinaga Y."/>
            <person name="Zwiers L.-H."/>
            <person name="Turgeon B."/>
            <person name="Goodwin S."/>
            <person name="Spatafora J."/>
            <person name="Crous P."/>
            <person name="Grigoriev I."/>
        </authorList>
    </citation>
    <scope>NUCLEOTIDE SEQUENCE</scope>
    <source>
        <strain evidence="1">CBS 122681</strain>
    </source>
</reference>
<dbReference type="Pfam" id="PF26639">
    <property type="entry name" value="Het-6_barrel"/>
    <property type="match status" value="1"/>
</dbReference>
<keyword evidence="2" id="KW-1185">Reference proteome</keyword>
<dbReference type="OrthoDB" id="2157530at2759"/>
<accession>A0A6A6SYT3</accession>
<evidence type="ECO:0000313" key="1">
    <source>
        <dbReference type="EMBL" id="KAF2652732.1"/>
    </source>
</evidence>
<gene>
    <name evidence="1" type="ORF">K491DRAFT_718684</name>
</gene>
<evidence type="ECO:0000313" key="2">
    <source>
        <dbReference type="Proteomes" id="UP000799324"/>
    </source>
</evidence>
<dbReference type="AlphaFoldDB" id="A0A6A6SYT3"/>